<name>A0ABQ4R184_9HYPH</name>
<organism evidence="2 3">
    <name type="scientific">Methylobacterium crusticola</name>
    <dbReference type="NCBI Taxonomy" id="1697972"/>
    <lineage>
        <taxon>Bacteria</taxon>
        <taxon>Pseudomonadati</taxon>
        <taxon>Pseudomonadota</taxon>
        <taxon>Alphaproteobacteria</taxon>
        <taxon>Hyphomicrobiales</taxon>
        <taxon>Methylobacteriaceae</taxon>
        <taxon>Methylobacterium</taxon>
    </lineage>
</organism>
<accession>A0ABQ4R184</accession>
<proteinExistence type="predicted"/>
<dbReference type="InterPro" id="IPR050126">
    <property type="entry name" value="Ap4A_hydrolase"/>
</dbReference>
<dbReference type="Proteomes" id="UP001055167">
    <property type="component" value="Unassembled WGS sequence"/>
</dbReference>
<dbReference type="InterPro" id="IPR006186">
    <property type="entry name" value="Ser/Thr-sp_prot-phosphatase"/>
</dbReference>
<dbReference type="InterPro" id="IPR004843">
    <property type="entry name" value="Calcineurin-like_PHP"/>
</dbReference>
<reference evidence="2" key="2">
    <citation type="submission" date="2021-08" db="EMBL/GenBank/DDBJ databases">
        <authorList>
            <person name="Tani A."/>
            <person name="Ola A."/>
            <person name="Ogura Y."/>
            <person name="Katsura K."/>
            <person name="Hayashi T."/>
        </authorList>
    </citation>
    <scope>NUCLEOTIDE SEQUENCE</scope>
    <source>
        <strain evidence="2">KCTC 52305</strain>
    </source>
</reference>
<protein>
    <submittedName>
        <fullName evidence="2">Bis(5'-nucleosyl)-tetraphosphatase, symmetrical</fullName>
    </submittedName>
</protein>
<evidence type="ECO:0000313" key="3">
    <source>
        <dbReference type="Proteomes" id="UP001055167"/>
    </source>
</evidence>
<sequence length="238" mass="26751">MTARSRPLTFGVAVLTYAIGDIHGCRQEFESLLAMIRVHAGEREHRIITLGDAIDRGPDSKGVLDIVMRRPDIVALRGNHEQMLLEARHSDTGEQEARWLQNGGSATLRSFGASGIVTYSAHDIPERYVDFCSGRLLWYYEDAQRIYVHAGMHPSDTSISQADKQDLIWIRSAFLFHAGRFPKYVVHGHTPTANGVADIRHNRCNLDTCCFSTGVLTCAVFDESQEQPIDLLRTPRWT</sequence>
<dbReference type="PROSITE" id="PS00125">
    <property type="entry name" value="SER_THR_PHOSPHATASE"/>
    <property type="match status" value="1"/>
</dbReference>
<dbReference type="InterPro" id="IPR029052">
    <property type="entry name" value="Metallo-depent_PP-like"/>
</dbReference>
<evidence type="ECO:0000259" key="1">
    <source>
        <dbReference type="PROSITE" id="PS00125"/>
    </source>
</evidence>
<dbReference type="Pfam" id="PF00149">
    <property type="entry name" value="Metallophos"/>
    <property type="match status" value="1"/>
</dbReference>
<dbReference type="SUPFAM" id="SSF56300">
    <property type="entry name" value="Metallo-dependent phosphatases"/>
    <property type="match status" value="1"/>
</dbReference>
<dbReference type="CDD" id="cd00144">
    <property type="entry name" value="MPP_PPP_family"/>
    <property type="match status" value="1"/>
</dbReference>
<reference evidence="2" key="1">
    <citation type="journal article" date="2021" name="Front. Microbiol.">
        <title>Comprehensive Comparative Genomics and Phenotyping of Methylobacterium Species.</title>
        <authorList>
            <person name="Alessa O."/>
            <person name="Ogura Y."/>
            <person name="Fujitani Y."/>
            <person name="Takami H."/>
            <person name="Hayashi T."/>
            <person name="Sahin N."/>
            <person name="Tani A."/>
        </authorList>
    </citation>
    <scope>NUCLEOTIDE SEQUENCE</scope>
    <source>
        <strain evidence="2">KCTC 52305</strain>
    </source>
</reference>
<gene>
    <name evidence="2" type="primary">apaH_1</name>
    <name evidence="2" type="ORF">OPKNFCMD_3653</name>
</gene>
<dbReference type="EMBL" id="BPQH01000011">
    <property type="protein sequence ID" value="GJD50904.1"/>
    <property type="molecule type" value="Genomic_DNA"/>
</dbReference>
<dbReference type="PANTHER" id="PTHR42850:SF4">
    <property type="entry name" value="ZINC-DEPENDENT ENDOPOLYPHOSPHATASE"/>
    <property type="match status" value="1"/>
</dbReference>
<dbReference type="Gene3D" id="3.60.21.10">
    <property type="match status" value="1"/>
</dbReference>
<comment type="caution">
    <text evidence="2">The sequence shown here is derived from an EMBL/GenBank/DDBJ whole genome shotgun (WGS) entry which is preliminary data.</text>
</comment>
<feature type="domain" description="Serine/threonine specific protein phosphatases" evidence="1">
    <location>
        <begin position="76"/>
        <end position="81"/>
    </location>
</feature>
<dbReference type="PANTHER" id="PTHR42850">
    <property type="entry name" value="METALLOPHOSPHOESTERASE"/>
    <property type="match status" value="1"/>
</dbReference>
<evidence type="ECO:0000313" key="2">
    <source>
        <dbReference type="EMBL" id="GJD50904.1"/>
    </source>
</evidence>
<keyword evidence="3" id="KW-1185">Reference proteome</keyword>